<keyword evidence="3" id="KW-0694">RNA-binding</keyword>
<dbReference type="InterPro" id="IPR000640">
    <property type="entry name" value="EFG_V-like"/>
</dbReference>
<sequence>MRRDDIRNIVIIAHVDHGKTTLVDCLLRQSGQFRDTQLKGERILDSNDLERERGITILSKNIALPYRGVKINIIDTPGHADFGGEVERVVQMADGALVLVDAAEGPMPQTRFVLEKALEAGIKPIVVVNKVDRPDGRPTEALDEALELLADLGGEEQLDDVRYVYTSAKEGFATLDPATPGTDMRPLLDLLVDTLPGPEVDPDAPLQMLVTTLDWSEYVGRIAVGRIRAGTIEPNQTIQLHQANGSETTKIAGLYTFDNLGRTATDQATAGDIVAIEGLAEVEIGDTVAAVDNPNALPRLTVDEPTLEMVFSVNSSPLVGREGKYVTTRQLKGRLMKELERNVALRVEMVEGTEAYAVRGRGVLHLAILIETMRREGFELSVGKPRVIFKDVGGKTHEPFEVLNVEVPTDNMGPVMELVGLRRGQLEEMQQRGDYSLLRFLIPARGLIGLRTRLLNMTRGTAIIHNRFHSYQPVEGDVPRRSNGVLVSMVSGKAMPFALFALQERSDFFVGPGEEIYEGMIVGENARDNDMTVNPCREKKLTNMRASGSDENVILKPPRDLSLEAALEYIEDDELVEITPTKIRLRKIRLKENERRRSGRRMANA</sequence>
<dbReference type="GO" id="GO:0000027">
    <property type="term" value="P:ribosomal large subunit assembly"/>
    <property type="evidence" value="ECO:0007669"/>
    <property type="project" value="UniProtKB-UniRule"/>
</dbReference>
<dbReference type="InterPro" id="IPR009000">
    <property type="entry name" value="Transl_B-barrel_sf"/>
</dbReference>
<dbReference type="InterPro" id="IPR047043">
    <property type="entry name" value="BipA_III"/>
</dbReference>
<evidence type="ECO:0000259" key="4">
    <source>
        <dbReference type="PROSITE" id="PS51722"/>
    </source>
</evidence>
<dbReference type="GO" id="GO:0005525">
    <property type="term" value="F:GTP binding"/>
    <property type="evidence" value="ECO:0007669"/>
    <property type="project" value="UniProtKB-UniRule"/>
</dbReference>
<dbReference type="PROSITE" id="PS51722">
    <property type="entry name" value="G_TR_2"/>
    <property type="match status" value="1"/>
</dbReference>
<dbReference type="SMART" id="SM00838">
    <property type="entry name" value="EFG_C"/>
    <property type="match status" value="1"/>
</dbReference>
<dbReference type="Gene3D" id="3.30.70.240">
    <property type="match status" value="1"/>
</dbReference>
<dbReference type="GO" id="GO:0003924">
    <property type="term" value="F:GTPase activity"/>
    <property type="evidence" value="ECO:0007669"/>
    <property type="project" value="UniProtKB-UniRule"/>
</dbReference>
<dbReference type="EMBL" id="CP042914">
    <property type="protein sequence ID" value="QEG41218.1"/>
    <property type="molecule type" value="Genomic_DNA"/>
</dbReference>
<dbReference type="Gene3D" id="3.40.50.300">
    <property type="entry name" value="P-loop containing nucleotide triphosphate hydrolases"/>
    <property type="match status" value="1"/>
</dbReference>
<dbReference type="Pfam" id="PF21018">
    <property type="entry name" value="BipA_C"/>
    <property type="match status" value="1"/>
</dbReference>
<dbReference type="Proteomes" id="UP000325286">
    <property type="component" value="Chromosome"/>
</dbReference>
<protein>
    <recommendedName>
        <fullName evidence="3">Large ribosomal subunit assembly factor BipA</fullName>
        <ecNumber evidence="3">3.6.5.-</ecNumber>
    </recommendedName>
    <alternativeName>
        <fullName evidence="3">GTP-binding protein BipA</fullName>
    </alternativeName>
</protein>
<dbReference type="CDD" id="cd03691">
    <property type="entry name" value="BipA_TypA_II"/>
    <property type="match status" value="1"/>
</dbReference>
<dbReference type="FunFam" id="2.40.30.10:FF:000016">
    <property type="entry name" value="GTP-binding protein TypA"/>
    <property type="match status" value="1"/>
</dbReference>
<comment type="catalytic activity">
    <reaction evidence="2 3">
        <text>GTP + H2O = GDP + phosphate + H(+)</text>
        <dbReference type="Rhea" id="RHEA:19669"/>
        <dbReference type="ChEBI" id="CHEBI:15377"/>
        <dbReference type="ChEBI" id="CHEBI:15378"/>
        <dbReference type="ChEBI" id="CHEBI:37565"/>
        <dbReference type="ChEBI" id="CHEBI:43474"/>
        <dbReference type="ChEBI" id="CHEBI:58189"/>
    </reaction>
</comment>
<dbReference type="EC" id="3.6.5.-" evidence="3"/>
<dbReference type="NCBIfam" id="TIGR00231">
    <property type="entry name" value="small_GTP"/>
    <property type="match status" value="1"/>
</dbReference>
<dbReference type="GO" id="GO:0019843">
    <property type="term" value="F:rRNA binding"/>
    <property type="evidence" value="ECO:0007669"/>
    <property type="project" value="UniProtKB-KW"/>
</dbReference>
<dbReference type="Gene3D" id="2.40.50.250">
    <property type="entry name" value="bipa protein"/>
    <property type="match status" value="1"/>
</dbReference>
<dbReference type="SUPFAM" id="SSF50447">
    <property type="entry name" value="Translation proteins"/>
    <property type="match status" value="1"/>
</dbReference>
<dbReference type="FunFam" id="2.40.50.250:FF:000001">
    <property type="entry name" value="GTP-binding protein TypA"/>
    <property type="match status" value="1"/>
</dbReference>
<dbReference type="Pfam" id="PF03144">
    <property type="entry name" value="GTP_EFTU_D2"/>
    <property type="match status" value="1"/>
</dbReference>
<dbReference type="InterPro" id="IPR027417">
    <property type="entry name" value="P-loop_NTPase"/>
</dbReference>
<dbReference type="InterPro" id="IPR005225">
    <property type="entry name" value="Small_GTP-bd"/>
</dbReference>
<dbReference type="InterPro" id="IPR004161">
    <property type="entry name" value="EFTu-like_2"/>
</dbReference>
<dbReference type="InterPro" id="IPR048876">
    <property type="entry name" value="BipA_C"/>
</dbReference>
<comment type="function">
    <text evidence="3">A 50S ribosomal subunit assembly protein with GTPase activity, required for 50S subunit assembly at low temperatures, may also play a role in translation. Binds GTP and analogs. Binds the 70S ribosome between the 30S and 50S subunits, in a similar position as ribosome-bound EF-G; it contacts a number of ribosomal proteins, both rRNAs and the A-site tRNA.</text>
</comment>
<comment type="subcellular location">
    <subcellularLocation>
        <location evidence="3">Cytoplasm</location>
    </subcellularLocation>
    <text evidence="3">Binds to ribosomes.</text>
</comment>
<dbReference type="FunFam" id="3.30.70.870:FF:000003">
    <property type="entry name" value="GTP-binding protein TypA"/>
    <property type="match status" value="1"/>
</dbReference>
<evidence type="ECO:0000256" key="2">
    <source>
        <dbReference type="ARBA" id="ARBA00048548"/>
    </source>
</evidence>
<comment type="similarity">
    <text evidence="3">Belongs to the TRAFAC class translation factor GTPase superfamily. Classic translation factor GTPase family. BipA subfamily.</text>
</comment>
<feature type="binding site" evidence="3">
    <location>
        <begin position="129"/>
        <end position="132"/>
    </location>
    <ligand>
        <name>GTP</name>
        <dbReference type="ChEBI" id="CHEBI:37565"/>
    </ligand>
</feature>
<evidence type="ECO:0000256" key="1">
    <source>
        <dbReference type="ARBA" id="ARBA00023134"/>
    </source>
</evidence>
<dbReference type="PANTHER" id="PTHR42908:SF8">
    <property type="entry name" value="TR-TYPE G DOMAIN-CONTAINING PROTEIN"/>
    <property type="match status" value="1"/>
</dbReference>
<name>A0A5B9QQD6_9BACT</name>
<dbReference type="PROSITE" id="PS00301">
    <property type="entry name" value="G_TR_1"/>
    <property type="match status" value="1"/>
</dbReference>
<feature type="domain" description="Tr-type G" evidence="4">
    <location>
        <begin position="4"/>
        <end position="199"/>
    </location>
</feature>
<dbReference type="InterPro" id="IPR035651">
    <property type="entry name" value="BipA_V"/>
</dbReference>
<dbReference type="FunFam" id="3.30.70.240:FF:000002">
    <property type="entry name" value="GTP-binding protein TypA"/>
    <property type="match status" value="1"/>
</dbReference>
<dbReference type="SUPFAM" id="SSF54980">
    <property type="entry name" value="EF-G C-terminal domain-like"/>
    <property type="match status" value="2"/>
</dbReference>
<keyword evidence="1 3" id="KW-0342">GTP-binding</keyword>
<dbReference type="CDD" id="cd16263">
    <property type="entry name" value="BipA_III"/>
    <property type="match status" value="1"/>
</dbReference>
<comment type="subunit">
    <text evidence="3">Monomer.</text>
</comment>
<dbReference type="GO" id="GO:0000049">
    <property type="term" value="F:tRNA binding"/>
    <property type="evidence" value="ECO:0007669"/>
    <property type="project" value="UniProtKB-KW"/>
</dbReference>
<keyword evidence="3" id="KW-0820">tRNA-binding</keyword>
<dbReference type="InterPro" id="IPR047041">
    <property type="entry name" value="BipA_GTP-bd_dom"/>
</dbReference>
<dbReference type="GO" id="GO:0009409">
    <property type="term" value="P:response to cold"/>
    <property type="evidence" value="ECO:0007669"/>
    <property type="project" value="UniProtKB-ARBA"/>
</dbReference>
<dbReference type="InterPro" id="IPR000795">
    <property type="entry name" value="T_Tr_GTP-bd_dom"/>
</dbReference>
<dbReference type="NCBIfam" id="TIGR01394">
    <property type="entry name" value="TypA_BipA"/>
    <property type="match status" value="1"/>
</dbReference>
<dbReference type="AlphaFoldDB" id="A0A5B9QQD6"/>
<evidence type="ECO:0000313" key="5">
    <source>
        <dbReference type="EMBL" id="QEG41218.1"/>
    </source>
</evidence>
<keyword evidence="3" id="KW-0378">Hydrolase</keyword>
<organism evidence="5 6">
    <name type="scientific">Roseimaritima ulvae</name>
    <dbReference type="NCBI Taxonomy" id="980254"/>
    <lineage>
        <taxon>Bacteria</taxon>
        <taxon>Pseudomonadati</taxon>
        <taxon>Planctomycetota</taxon>
        <taxon>Planctomycetia</taxon>
        <taxon>Pirellulales</taxon>
        <taxon>Pirellulaceae</taxon>
        <taxon>Roseimaritima</taxon>
    </lineage>
</organism>
<dbReference type="InterPro" id="IPR047042">
    <property type="entry name" value="BipA_II"/>
</dbReference>
<dbReference type="InterPro" id="IPR042116">
    <property type="entry name" value="TypA/BipA_C"/>
</dbReference>
<keyword evidence="6" id="KW-1185">Reference proteome</keyword>
<dbReference type="CDD" id="cd01891">
    <property type="entry name" value="TypA_BipA"/>
    <property type="match status" value="1"/>
</dbReference>
<dbReference type="FunFam" id="3.40.50.300:FF:000055">
    <property type="entry name" value="GTP-binding protein TypA"/>
    <property type="match status" value="1"/>
</dbReference>
<dbReference type="Pfam" id="PF00009">
    <property type="entry name" value="GTP_EFTU"/>
    <property type="match status" value="1"/>
</dbReference>
<accession>A0A5B9QQD6</accession>
<dbReference type="InterPro" id="IPR031157">
    <property type="entry name" value="G_TR_CS"/>
</dbReference>
<keyword evidence="3" id="KW-0690">Ribosome biogenesis</keyword>
<dbReference type="PRINTS" id="PR00315">
    <property type="entry name" value="ELONGATNFCT"/>
</dbReference>
<dbReference type="GO" id="GO:1990904">
    <property type="term" value="C:ribonucleoprotein complex"/>
    <property type="evidence" value="ECO:0007669"/>
    <property type="project" value="TreeGrafter"/>
</dbReference>
<dbReference type="Gene3D" id="2.40.30.10">
    <property type="entry name" value="Translation factors"/>
    <property type="match status" value="1"/>
</dbReference>
<dbReference type="InterPro" id="IPR035647">
    <property type="entry name" value="EFG_III/V"/>
</dbReference>
<dbReference type="InterPro" id="IPR006298">
    <property type="entry name" value="BipA"/>
</dbReference>
<keyword evidence="3" id="KW-0699">rRNA-binding</keyword>
<proteinExistence type="inferred from homology"/>
<dbReference type="Pfam" id="PF00679">
    <property type="entry name" value="EFG_C"/>
    <property type="match status" value="1"/>
</dbReference>
<dbReference type="HAMAP" id="MF_00849">
    <property type="entry name" value="BipA"/>
    <property type="match status" value="1"/>
</dbReference>
<dbReference type="GO" id="GO:0010467">
    <property type="term" value="P:gene expression"/>
    <property type="evidence" value="ECO:0007669"/>
    <property type="project" value="UniProtKB-ARBA"/>
</dbReference>
<gene>
    <name evidence="5" type="primary">typA</name>
    <name evidence="3" type="synonym">bipA</name>
    <name evidence="5" type="ORF">UC8_32370</name>
</gene>
<evidence type="ECO:0000313" key="6">
    <source>
        <dbReference type="Proteomes" id="UP000325286"/>
    </source>
</evidence>
<dbReference type="SUPFAM" id="SSF52540">
    <property type="entry name" value="P-loop containing nucleoside triphosphate hydrolases"/>
    <property type="match status" value="1"/>
</dbReference>
<keyword evidence="3" id="KW-0547">Nucleotide-binding</keyword>
<evidence type="ECO:0000256" key="3">
    <source>
        <dbReference type="HAMAP-Rule" id="MF_00849"/>
    </source>
</evidence>
<dbReference type="RefSeq" id="WP_068139335.1">
    <property type="nucleotide sequence ID" value="NZ_CP042914.1"/>
</dbReference>
<dbReference type="Gene3D" id="3.30.70.870">
    <property type="entry name" value="Elongation Factor G (Translational Gtpase), domain 3"/>
    <property type="match status" value="1"/>
</dbReference>
<dbReference type="PANTHER" id="PTHR42908">
    <property type="entry name" value="TRANSLATION ELONGATION FACTOR-RELATED"/>
    <property type="match status" value="1"/>
</dbReference>
<dbReference type="KEGG" id="rul:UC8_32370"/>
<dbReference type="GO" id="GO:0005829">
    <property type="term" value="C:cytosol"/>
    <property type="evidence" value="ECO:0007669"/>
    <property type="project" value="TreeGrafter"/>
</dbReference>
<dbReference type="CDD" id="cd03710">
    <property type="entry name" value="BipA_TypA_C"/>
    <property type="match status" value="1"/>
</dbReference>
<reference evidence="5 6" key="1">
    <citation type="submission" date="2019-08" db="EMBL/GenBank/DDBJ databases">
        <title>Deep-cultivation of Planctomycetes and their phenomic and genomic characterization uncovers novel biology.</title>
        <authorList>
            <person name="Wiegand S."/>
            <person name="Jogler M."/>
            <person name="Boedeker C."/>
            <person name="Pinto D."/>
            <person name="Vollmers J."/>
            <person name="Rivas-Marin E."/>
            <person name="Kohn T."/>
            <person name="Peeters S.H."/>
            <person name="Heuer A."/>
            <person name="Rast P."/>
            <person name="Oberbeckmann S."/>
            <person name="Bunk B."/>
            <person name="Jeske O."/>
            <person name="Meyerdierks A."/>
            <person name="Storesund J.E."/>
            <person name="Kallscheuer N."/>
            <person name="Luecker S."/>
            <person name="Lage O.M."/>
            <person name="Pohl T."/>
            <person name="Merkel B.J."/>
            <person name="Hornburger P."/>
            <person name="Mueller R.-W."/>
            <person name="Bruemmer F."/>
            <person name="Labrenz M."/>
            <person name="Spormann A.M."/>
            <person name="Op den Camp H."/>
            <person name="Overmann J."/>
            <person name="Amann R."/>
            <person name="Jetten M.S.M."/>
            <person name="Mascher T."/>
            <person name="Medema M.H."/>
            <person name="Devos D.P."/>
            <person name="Kaster A.-K."/>
            <person name="Ovreas L."/>
            <person name="Rohde M."/>
            <person name="Galperin M.Y."/>
            <person name="Jogler C."/>
        </authorList>
    </citation>
    <scope>NUCLEOTIDE SEQUENCE [LARGE SCALE GENOMIC DNA]</scope>
    <source>
        <strain evidence="5 6">UC8</strain>
    </source>
</reference>
<dbReference type="GO" id="GO:0043022">
    <property type="term" value="F:ribosome binding"/>
    <property type="evidence" value="ECO:0007669"/>
    <property type="project" value="UniProtKB-UniRule"/>
</dbReference>
<feature type="binding site" evidence="3">
    <location>
        <begin position="16"/>
        <end position="21"/>
    </location>
    <ligand>
        <name>GTP</name>
        <dbReference type="ChEBI" id="CHEBI:37565"/>
    </ligand>
</feature>
<keyword evidence="3" id="KW-0963">Cytoplasm</keyword>
<dbReference type="OrthoDB" id="9804431at2"/>